<dbReference type="CDD" id="cd01672">
    <property type="entry name" value="TMPK"/>
    <property type="match status" value="1"/>
</dbReference>
<evidence type="ECO:0000256" key="7">
    <source>
        <dbReference type="ARBA" id="ARBA00048743"/>
    </source>
</evidence>
<dbReference type="GO" id="GO:0004798">
    <property type="term" value="F:dTMP kinase activity"/>
    <property type="evidence" value="ECO:0007669"/>
    <property type="project" value="UniProtKB-UniRule"/>
</dbReference>
<evidence type="ECO:0000256" key="4">
    <source>
        <dbReference type="ARBA" id="ARBA00022741"/>
    </source>
</evidence>
<dbReference type="PROSITE" id="PS01331">
    <property type="entry name" value="THYMIDYLATE_KINASE"/>
    <property type="match status" value="1"/>
</dbReference>
<keyword evidence="4 8" id="KW-0547">Nucleotide-binding</keyword>
<sequence>MGIFVAIEGIDGSGKSTIVSSAVSKLREMGFSIYATKEPSSSEVGRLIRSWALKKETQMPHPSIYALLFAADRTIHYMTEVSPALAVNDVVISERYMESTIAYQGALGLSIDWLISLHKYIPRSDIVIILDLDVDEAMRRLERRGDLEVFERRTVLEKVRNIFLERAHENGYAVVDASKRPEEVTLDVVNIISKALYDRGGPRRIKP</sequence>
<evidence type="ECO:0000259" key="9">
    <source>
        <dbReference type="Pfam" id="PF02223"/>
    </source>
</evidence>
<dbReference type="SUPFAM" id="SSF52540">
    <property type="entry name" value="P-loop containing nucleoside triphosphate hydrolases"/>
    <property type="match status" value="1"/>
</dbReference>
<reference evidence="10" key="2">
    <citation type="submission" date="2020-09" db="EMBL/GenBank/DDBJ databases">
        <authorList>
            <person name="Sun Q."/>
            <person name="Ohkuma M."/>
        </authorList>
    </citation>
    <scope>NUCLEOTIDE SEQUENCE</scope>
    <source>
        <strain evidence="10">JCM 10088</strain>
    </source>
</reference>
<feature type="binding site" evidence="8">
    <location>
        <begin position="9"/>
        <end position="16"/>
    </location>
    <ligand>
        <name>ATP</name>
        <dbReference type="ChEBI" id="CHEBI:30616"/>
    </ligand>
</feature>
<gene>
    <name evidence="8" type="primary">tmk</name>
    <name evidence="10" type="ORF">GCM10007981_08070</name>
</gene>
<dbReference type="OrthoDB" id="43083at2157"/>
<accession>A0A830GVE1</accession>
<keyword evidence="5 8" id="KW-0418">Kinase</keyword>
<protein>
    <recommendedName>
        <fullName evidence="8">Probable thymidylate kinase</fullName>
        <ecNumber evidence="8">2.7.4.9</ecNumber>
    </recommendedName>
    <alternativeName>
        <fullName evidence="8">dTMP kinase</fullName>
    </alternativeName>
</protein>
<evidence type="ECO:0000256" key="1">
    <source>
        <dbReference type="ARBA" id="ARBA00009776"/>
    </source>
</evidence>
<dbReference type="InterPro" id="IPR027417">
    <property type="entry name" value="P-loop_NTPase"/>
</dbReference>
<dbReference type="AlphaFoldDB" id="A0A830GVE1"/>
<dbReference type="RefSeq" id="WP_188596152.1">
    <property type="nucleotide sequence ID" value="NZ_BMNL01000002.1"/>
</dbReference>
<evidence type="ECO:0000256" key="8">
    <source>
        <dbReference type="HAMAP-Rule" id="MF_00165"/>
    </source>
</evidence>
<dbReference type="GO" id="GO:0006233">
    <property type="term" value="P:dTDP biosynthetic process"/>
    <property type="evidence" value="ECO:0007669"/>
    <property type="project" value="InterPro"/>
</dbReference>
<proteinExistence type="inferred from homology"/>
<evidence type="ECO:0000256" key="5">
    <source>
        <dbReference type="ARBA" id="ARBA00022777"/>
    </source>
</evidence>
<dbReference type="InterPro" id="IPR039430">
    <property type="entry name" value="Thymidylate_kin-like_dom"/>
</dbReference>
<keyword evidence="3 8" id="KW-0545">Nucleotide biosynthesis</keyword>
<dbReference type="Pfam" id="PF02223">
    <property type="entry name" value="Thymidylate_kin"/>
    <property type="match status" value="1"/>
</dbReference>
<dbReference type="GO" id="GO:0005524">
    <property type="term" value="F:ATP binding"/>
    <property type="evidence" value="ECO:0007669"/>
    <property type="project" value="UniProtKB-UniRule"/>
</dbReference>
<dbReference type="Gene3D" id="3.40.50.300">
    <property type="entry name" value="P-loop containing nucleotide triphosphate hydrolases"/>
    <property type="match status" value="1"/>
</dbReference>
<dbReference type="HAMAP" id="MF_00165">
    <property type="entry name" value="Thymidylate_kinase"/>
    <property type="match status" value="1"/>
</dbReference>
<dbReference type="PANTHER" id="PTHR10344">
    <property type="entry name" value="THYMIDYLATE KINASE"/>
    <property type="match status" value="1"/>
</dbReference>
<comment type="caution">
    <text evidence="10">The sequence shown here is derived from an EMBL/GenBank/DDBJ whole genome shotgun (WGS) entry which is preliminary data.</text>
</comment>
<dbReference type="GO" id="GO:0006235">
    <property type="term" value="P:dTTP biosynthetic process"/>
    <property type="evidence" value="ECO:0007669"/>
    <property type="project" value="UniProtKB-UniRule"/>
</dbReference>
<dbReference type="NCBIfam" id="TIGR00041">
    <property type="entry name" value="DTMP_kinase"/>
    <property type="match status" value="1"/>
</dbReference>
<evidence type="ECO:0000256" key="2">
    <source>
        <dbReference type="ARBA" id="ARBA00022679"/>
    </source>
</evidence>
<dbReference type="InterPro" id="IPR018095">
    <property type="entry name" value="Thymidylate_kin_CS"/>
</dbReference>
<evidence type="ECO:0000313" key="11">
    <source>
        <dbReference type="Proteomes" id="UP000610960"/>
    </source>
</evidence>
<dbReference type="Proteomes" id="UP000610960">
    <property type="component" value="Unassembled WGS sequence"/>
</dbReference>
<evidence type="ECO:0000256" key="3">
    <source>
        <dbReference type="ARBA" id="ARBA00022727"/>
    </source>
</evidence>
<comment type="catalytic activity">
    <reaction evidence="7 8">
        <text>dTMP + ATP = dTDP + ADP</text>
        <dbReference type="Rhea" id="RHEA:13517"/>
        <dbReference type="ChEBI" id="CHEBI:30616"/>
        <dbReference type="ChEBI" id="CHEBI:58369"/>
        <dbReference type="ChEBI" id="CHEBI:63528"/>
        <dbReference type="ChEBI" id="CHEBI:456216"/>
        <dbReference type="EC" id="2.7.4.9"/>
    </reaction>
</comment>
<name>A0A830GVE1_9CREN</name>
<dbReference type="EC" id="2.7.4.9" evidence="8"/>
<dbReference type="InterPro" id="IPR018094">
    <property type="entry name" value="Thymidylate_kinase"/>
</dbReference>
<keyword evidence="2 8" id="KW-0808">Transferase</keyword>
<dbReference type="PANTHER" id="PTHR10344:SF4">
    <property type="entry name" value="UMP-CMP KINASE 2, MITOCHONDRIAL"/>
    <property type="match status" value="1"/>
</dbReference>
<keyword evidence="6 8" id="KW-0067">ATP-binding</keyword>
<dbReference type="GO" id="GO:0005737">
    <property type="term" value="C:cytoplasm"/>
    <property type="evidence" value="ECO:0007669"/>
    <property type="project" value="TreeGrafter"/>
</dbReference>
<evidence type="ECO:0000256" key="6">
    <source>
        <dbReference type="ARBA" id="ARBA00022840"/>
    </source>
</evidence>
<dbReference type="GO" id="GO:0006227">
    <property type="term" value="P:dUDP biosynthetic process"/>
    <property type="evidence" value="ECO:0007669"/>
    <property type="project" value="TreeGrafter"/>
</dbReference>
<feature type="domain" description="Thymidylate kinase-like" evidence="9">
    <location>
        <begin position="7"/>
        <end position="185"/>
    </location>
</feature>
<reference evidence="10" key="1">
    <citation type="journal article" date="2014" name="Int. J. Syst. Evol. Microbiol.">
        <title>Complete genome sequence of Corynebacterium casei LMG S-19264T (=DSM 44701T), isolated from a smear-ripened cheese.</title>
        <authorList>
            <consortium name="US DOE Joint Genome Institute (JGI-PGF)"/>
            <person name="Walter F."/>
            <person name="Albersmeier A."/>
            <person name="Kalinowski J."/>
            <person name="Ruckert C."/>
        </authorList>
    </citation>
    <scope>NUCLEOTIDE SEQUENCE</scope>
    <source>
        <strain evidence="10">JCM 10088</strain>
    </source>
</reference>
<keyword evidence="11" id="KW-1185">Reference proteome</keyword>
<comment type="similarity">
    <text evidence="1 8">Belongs to the thymidylate kinase family.</text>
</comment>
<organism evidence="10 11">
    <name type="scientific">Thermocladium modestius</name>
    <dbReference type="NCBI Taxonomy" id="62609"/>
    <lineage>
        <taxon>Archaea</taxon>
        <taxon>Thermoproteota</taxon>
        <taxon>Thermoprotei</taxon>
        <taxon>Thermoproteales</taxon>
        <taxon>Thermoproteaceae</taxon>
        <taxon>Thermocladium</taxon>
    </lineage>
</organism>
<evidence type="ECO:0000313" key="10">
    <source>
        <dbReference type="EMBL" id="GGP20350.1"/>
    </source>
</evidence>
<dbReference type="EMBL" id="BMNL01000002">
    <property type="protein sequence ID" value="GGP20350.1"/>
    <property type="molecule type" value="Genomic_DNA"/>
</dbReference>